<dbReference type="Pfam" id="PF07859">
    <property type="entry name" value="Abhydrolase_3"/>
    <property type="match status" value="1"/>
</dbReference>
<dbReference type="OrthoDB" id="408631at2759"/>
<name>A0A6A6V2D6_9PLEO</name>
<dbReference type="Gene3D" id="3.40.50.1820">
    <property type="entry name" value="alpha/beta hydrolase"/>
    <property type="match status" value="1"/>
</dbReference>
<organism evidence="3 4">
    <name type="scientific">Sporormia fimetaria CBS 119925</name>
    <dbReference type="NCBI Taxonomy" id="1340428"/>
    <lineage>
        <taxon>Eukaryota</taxon>
        <taxon>Fungi</taxon>
        <taxon>Dikarya</taxon>
        <taxon>Ascomycota</taxon>
        <taxon>Pezizomycotina</taxon>
        <taxon>Dothideomycetes</taxon>
        <taxon>Pleosporomycetidae</taxon>
        <taxon>Pleosporales</taxon>
        <taxon>Sporormiaceae</taxon>
        <taxon>Sporormia</taxon>
    </lineage>
</organism>
<dbReference type="EMBL" id="MU006587">
    <property type="protein sequence ID" value="KAF2744625.1"/>
    <property type="molecule type" value="Genomic_DNA"/>
</dbReference>
<dbReference type="GO" id="GO:0016787">
    <property type="term" value="F:hydrolase activity"/>
    <property type="evidence" value="ECO:0007669"/>
    <property type="project" value="UniProtKB-KW"/>
</dbReference>
<protein>
    <submittedName>
        <fullName evidence="3">Lipase/esterase</fullName>
    </submittedName>
</protein>
<reference evidence="3" key="1">
    <citation type="journal article" date="2020" name="Stud. Mycol.">
        <title>101 Dothideomycetes genomes: a test case for predicting lifestyles and emergence of pathogens.</title>
        <authorList>
            <person name="Haridas S."/>
            <person name="Albert R."/>
            <person name="Binder M."/>
            <person name="Bloem J."/>
            <person name="Labutti K."/>
            <person name="Salamov A."/>
            <person name="Andreopoulos B."/>
            <person name="Baker S."/>
            <person name="Barry K."/>
            <person name="Bills G."/>
            <person name="Bluhm B."/>
            <person name="Cannon C."/>
            <person name="Castanera R."/>
            <person name="Culley D."/>
            <person name="Daum C."/>
            <person name="Ezra D."/>
            <person name="Gonzalez J."/>
            <person name="Henrissat B."/>
            <person name="Kuo A."/>
            <person name="Liang C."/>
            <person name="Lipzen A."/>
            <person name="Lutzoni F."/>
            <person name="Magnuson J."/>
            <person name="Mondo S."/>
            <person name="Nolan M."/>
            <person name="Ohm R."/>
            <person name="Pangilinan J."/>
            <person name="Park H.-J."/>
            <person name="Ramirez L."/>
            <person name="Alfaro M."/>
            <person name="Sun H."/>
            <person name="Tritt A."/>
            <person name="Yoshinaga Y."/>
            <person name="Zwiers L.-H."/>
            <person name="Turgeon B."/>
            <person name="Goodwin S."/>
            <person name="Spatafora J."/>
            <person name="Crous P."/>
            <person name="Grigoriev I."/>
        </authorList>
    </citation>
    <scope>NUCLEOTIDE SEQUENCE</scope>
    <source>
        <strain evidence="3">CBS 119925</strain>
    </source>
</reference>
<keyword evidence="4" id="KW-1185">Reference proteome</keyword>
<accession>A0A6A6V2D6</accession>
<dbReference type="AlphaFoldDB" id="A0A6A6V2D6"/>
<dbReference type="SUPFAM" id="SSF53474">
    <property type="entry name" value="alpha/beta-Hydrolases"/>
    <property type="match status" value="1"/>
</dbReference>
<evidence type="ECO:0000256" key="1">
    <source>
        <dbReference type="ARBA" id="ARBA00022801"/>
    </source>
</evidence>
<evidence type="ECO:0000313" key="4">
    <source>
        <dbReference type="Proteomes" id="UP000799440"/>
    </source>
</evidence>
<dbReference type="PANTHER" id="PTHR48081">
    <property type="entry name" value="AB HYDROLASE SUPERFAMILY PROTEIN C4A8.06C"/>
    <property type="match status" value="1"/>
</dbReference>
<evidence type="ECO:0000313" key="3">
    <source>
        <dbReference type="EMBL" id="KAF2744625.1"/>
    </source>
</evidence>
<dbReference type="Proteomes" id="UP000799440">
    <property type="component" value="Unassembled WGS sequence"/>
</dbReference>
<sequence length="366" mass="40369">MADFTIYDGPSEEWLKIEATLPPRPHGENMRDSLAIRATANQGREEASAAAFAHMRDRLIVKDHRMQTRDGFGLEARTYRPREVPETEVLPVYLHLHGGGFIFGTLASEDASCGRIALSLASQNQNMVVLNVNYRHTPEWKYPTSWDDAVDAWVWLHANLDQVGGDGENVILGGVSAGARLAASLVVRKYLGVLESGQELPDPKGLVLLIPSLVHQNCHGPLYATLKDPNQASNIALKDAPIVPQPVLKWFSDLLAVEEPHETDVKLNPGNIRRDQLEKNKPRFPPTVFGIAGYDPLRDDGLMFAKNLAEAGIPTKAHLFYGVPHGFRRFGDQLSACKKWDSVIDGGIVWCLSGPEATGRFDVVVE</sequence>
<dbReference type="InterPro" id="IPR050300">
    <property type="entry name" value="GDXG_lipolytic_enzyme"/>
</dbReference>
<proteinExistence type="predicted"/>
<keyword evidence="1" id="KW-0378">Hydrolase</keyword>
<dbReference type="InterPro" id="IPR029058">
    <property type="entry name" value="AB_hydrolase_fold"/>
</dbReference>
<dbReference type="PANTHER" id="PTHR48081:SF8">
    <property type="entry name" value="ALPHA_BETA HYDROLASE FOLD-3 DOMAIN-CONTAINING PROTEIN-RELATED"/>
    <property type="match status" value="1"/>
</dbReference>
<gene>
    <name evidence="3" type="ORF">M011DRAFT_470224</name>
</gene>
<dbReference type="InterPro" id="IPR013094">
    <property type="entry name" value="AB_hydrolase_3"/>
</dbReference>
<feature type="domain" description="Alpha/beta hydrolase fold-3" evidence="2">
    <location>
        <begin position="94"/>
        <end position="327"/>
    </location>
</feature>
<evidence type="ECO:0000259" key="2">
    <source>
        <dbReference type="Pfam" id="PF07859"/>
    </source>
</evidence>